<evidence type="ECO:0008006" key="4">
    <source>
        <dbReference type="Google" id="ProtNLM"/>
    </source>
</evidence>
<reference evidence="2 3" key="1">
    <citation type="submission" date="2017-06" db="EMBL/GenBank/DDBJ databases">
        <title>Streptomyces albireticuli Genome sequencing and assembly.</title>
        <authorList>
            <person name="Wang Y."/>
            <person name="Du B."/>
            <person name="Ding Y."/>
            <person name="Liu H."/>
            <person name="Hou Q."/>
            <person name="Liu K."/>
            <person name="Yao L."/>
            <person name="Wang C."/>
        </authorList>
    </citation>
    <scope>NUCLEOTIDE SEQUENCE [LARGE SCALE GENOMIC DNA]</scope>
    <source>
        <strain evidence="2 3">MDJK11</strain>
    </source>
</reference>
<feature type="region of interest" description="Disordered" evidence="1">
    <location>
        <begin position="133"/>
        <end position="174"/>
    </location>
</feature>
<dbReference type="EMBL" id="CP021744">
    <property type="protein sequence ID" value="ARZ70749.1"/>
    <property type="molecule type" value="Genomic_DNA"/>
</dbReference>
<feature type="compositionally biased region" description="Low complexity" evidence="1">
    <location>
        <begin position="143"/>
        <end position="157"/>
    </location>
</feature>
<dbReference type="Proteomes" id="UP000195755">
    <property type="component" value="Chromosome"/>
</dbReference>
<dbReference type="RefSeq" id="WP_087928657.1">
    <property type="nucleotide sequence ID" value="NZ_CP021744.1"/>
</dbReference>
<protein>
    <recommendedName>
        <fullName evidence="4">Nucleopolyhedrovirus P10 family protein</fullName>
    </recommendedName>
</protein>
<evidence type="ECO:0000313" key="3">
    <source>
        <dbReference type="Proteomes" id="UP000195755"/>
    </source>
</evidence>
<evidence type="ECO:0000313" key="2">
    <source>
        <dbReference type="EMBL" id="ARZ70749.1"/>
    </source>
</evidence>
<proteinExistence type="predicted"/>
<dbReference type="OrthoDB" id="4243671at2"/>
<accession>A0A1Z2L8W4</accession>
<name>A0A1Z2L8W4_9ACTN</name>
<dbReference type="AlphaFoldDB" id="A0A1Z2L8W4"/>
<organism evidence="2 3">
    <name type="scientific">Streptomyces albireticuli</name>
    <dbReference type="NCBI Taxonomy" id="1940"/>
    <lineage>
        <taxon>Bacteria</taxon>
        <taxon>Bacillati</taxon>
        <taxon>Actinomycetota</taxon>
        <taxon>Actinomycetes</taxon>
        <taxon>Kitasatosporales</taxon>
        <taxon>Streptomycetaceae</taxon>
        <taxon>Streptomyces</taxon>
    </lineage>
</organism>
<dbReference type="KEGG" id="salj:SMD11_5157"/>
<sequence>MVADRWTRAVRAQLGLGRLLPLGGPADGAWIAESAAAGALRRAGGAAVPGLRLGRLRLALDDPVTAARPAVPVPPSGLPPGPLRVTAEFAATAGEPLPAVAERLRSALWSAAERELGLVVGAVDLRVTALLEEVTSEPEEPGEAAGAADTPEAAEAGRGADRSGRQPAPSDTASRAALGVPGVARLHPVLGAPPPSPPGDIRHVQIQIAVTAGHRPLDVARAVRAAVTAAEQGPVTVSVLVTAVIPPRRGTARTPG</sequence>
<gene>
    <name evidence="2" type="ORF">SMD11_5157</name>
</gene>
<evidence type="ECO:0000256" key="1">
    <source>
        <dbReference type="SAM" id="MobiDB-lite"/>
    </source>
</evidence>